<dbReference type="GO" id="GO:0008168">
    <property type="term" value="F:methyltransferase activity"/>
    <property type="evidence" value="ECO:0007669"/>
    <property type="project" value="UniProtKB-KW"/>
</dbReference>
<dbReference type="GO" id="GO:0032259">
    <property type="term" value="P:methylation"/>
    <property type="evidence" value="ECO:0007669"/>
    <property type="project" value="UniProtKB-KW"/>
</dbReference>
<keyword evidence="2 3" id="KW-0808">Transferase</keyword>
<keyword evidence="1 3" id="KW-0489">Methyltransferase</keyword>
<keyword evidence="4" id="KW-1185">Reference proteome</keyword>
<dbReference type="InterPro" id="IPR007213">
    <property type="entry name" value="Ppm1/Ppm2/Tcmp"/>
</dbReference>
<proteinExistence type="predicted"/>
<organism evidence="3 4">
    <name type="scientific">Paucimonas lemoignei</name>
    <name type="common">Pseudomonas lemoignei</name>
    <dbReference type="NCBI Taxonomy" id="29443"/>
    <lineage>
        <taxon>Bacteria</taxon>
        <taxon>Pseudomonadati</taxon>
        <taxon>Pseudomonadota</taxon>
        <taxon>Betaproteobacteria</taxon>
        <taxon>Burkholderiales</taxon>
        <taxon>Burkholderiaceae</taxon>
        <taxon>Paucimonas</taxon>
    </lineage>
</organism>
<accession>A0A4R3HPW1</accession>
<dbReference type="PANTHER" id="PTHR43619">
    <property type="entry name" value="S-ADENOSYL-L-METHIONINE-DEPENDENT METHYLTRANSFERASE YKTD-RELATED"/>
    <property type="match status" value="1"/>
</dbReference>
<evidence type="ECO:0000256" key="2">
    <source>
        <dbReference type="ARBA" id="ARBA00022679"/>
    </source>
</evidence>
<dbReference type="Gene3D" id="3.40.50.150">
    <property type="entry name" value="Vaccinia Virus protein VP39"/>
    <property type="match status" value="1"/>
</dbReference>
<dbReference type="PANTHER" id="PTHR43619:SF2">
    <property type="entry name" value="S-ADENOSYL-L-METHIONINE-DEPENDENT METHYLTRANSFERASES SUPERFAMILY PROTEIN"/>
    <property type="match status" value="1"/>
</dbReference>
<dbReference type="EMBL" id="SLZQ01000016">
    <property type="protein sequence ID" value="TCS33513.1"/>
    <property type="molecule type" value="Genomic_DNA"/>
</dbReference>
<gene>
    <name evidence="3" type="ORF">EDC30_11645</name>
</gene>
<evidence type="ECO:0000256" key="1">
    <source>
        <dbReference type="ARBA" id="ARBA00022603"/>
    </source>
</evidence>
<comment type="caution">
    <text evidence="3">The sequence shown here is derived from an EMBL/GenBank/DDBJ whole genome shotgun (WGS) entry which is preliminary data.</text>
</comment>
<dbReference type="InterPro" id="IPR029063">
    <property type="entry name" value="SAM-dependent_MTases_sf"/>
</dbReference>
<dbReference type="AlphaFoldDB" id="A0A4R3HPW1"/>
<protein>
    <submittedName>
        <fullName evidence="3">Methyltransferase (TIGR00027 family)</fullName>
    </submittedName>
</protein>
<dbReference type="SUPFAM" id="SSF53335">
    <property type="entry name" value="S-adenosyl-L-methionine-dependent methyltransferases"/>
    <property type="match status" value="1"/>
</dbReference>
<reference evidence="3 4" key="1">
    <citation type="submission" date="2019-03" db="EMBL/GenBank/DDBJ databases">
        <title>Genomic Encyclopedia of Type Strains, Phase IV (KMG-IV): sequencing the most valuable type-strain genomes for metagenomic binning, comparative biology and taxonomic classification.</title>
        <authorList>
            <person name="Goeker M."/>
        </authorList>
    </citation>
    <scope>NUCLEOTIDE SEQUENCE [LARGE SCALE GENOMIC DNA]</scope>
    <source>
        <strain evidence="3 4">DSM 7445</strain>
    </source>
</reference>
<evidence type="ECO:0000313" key="3">
    <source>
        <dbReference type="EMBL" id="TCS33513.1"/>
    </source>
</evidence>
<evidence type="ECO:0000313" key="4">
    <source>
        <dbReference type="Proteomes" id="UP000295382"/>
    </source>
</evidence>
<dbReference type="Proteomes" id="UP000295382">
    <property type="component" value="Unassembled WGS sequence"/>
</dbReference>
<name>A0A4R3HPW1_PAULE</name>
<dbReference type="Pfam" id="PF04072">
    <property type="entry name" value="LCM"/>
    <property type="match status" value="1"/>
</dbReference>
<sequence>MAYYCCGVRTQDAQSIRPVCGDAYARRFMCDYGLRIYELFKEETNSNASILVRHRIIDELLREQLQKRPDTCVITIGAGFDSRPYRLDGGTWYELDEPQLITWKEERLPAEECGNPLQRIAIDFASESLEDKLAAITPTGPVILVIEGVFIYLTEQEILQALAAFQKHFPDHAIICDLVSSDMVTQYATTLHAKIQTLGTRFQPVERPETVFTLNGYCIREGISIIERAVDFGINRIPKLLLGFMLDCDVMGNAVYVFEPADPYDDLVL</sequence>